<name>A0A553K5T9_9ACTN</name>
<sequence>MRQPYTFVQQTCSNVRHVTELNLTEKNSSCGCGGHDEALPELDARVIPHAVRHAAIHGVVDSLRPGAAFVLIAPHDPKPLLAQIVERHGEGIAISYVQQGPDAWKLKLARA</sequence>
<protein>
    <submittedName>
        <fullName evidence="2">DUF2249 domain-containing protein</fullName>
    </submittedName>
</protein>
<evidence type="ECO:0000259" key="1">
    <source>
        <dbReference type="Pfam" id="PF10006"/>
    </source>
</evidence>
<comment type="caution">
    <text evidence="2">The sequence shown here is derived from an EMBL/GenBank/DDBJ whole genome shotgun (WGS) entry which is preliminary data.</text>
</comment>
<dbReference type="Proteomes" id="UP000317638">
    <property type="component" value="Unassembled WGS sequence"/>
</dbReference>
<gene>
    <name evidence="2" type="ORF">FOJ82_04195</name>
</gene>
<feature type="domain" description="DUF2249" evidence="1">
    <location>
        <begin position="41"/>
        <end position="109"/>
    </location>
</feature>
<dbReference type="AlphaFoldDB" id="A0A553K5T9"/>
<dbReference type="EMBL" id="VKKG01000001">
    <property type="protein sequence ID" value="TRY20074.1"/>
    <property type="molecule type" value="Genomic_DNA"/>
</dbReference>
<dbReference type="OrthoDB" id="8451629at2"/>
<accession>A0A553K5T9</accession>
<evidence type="ECO:0000313" key="2">
    <source>
        <dbReference type="EMBL" id="TRY20074.1"/>
    </source>
</evidence>
<dbReference type="Pfam" id="PF10006">
    <property type="entry name" value="DUF2249"/>
    <property type="match status" value="1"/>
</dbReference>
<keyword evidence="3" id="KW-1185">Reference proteome</keyword>
<reference evidence="2 3" key="1">
    <citation type="submission" date="2019-07" db="EMBL/GenBank/DDBJ databases">
        <authorList>
            <person name="Zhou L.-Y."/>
        </authorList>
    </citation>
    <scope>NUCLEOTIDE SEQUENCE [LARGE SCALE GENOMIC DNA]</scope>
    <source>
        <strain evidence="2 3">YIM 101269</strain>
    </source>
</reference>
<dbReference type="InterPro" id="IPR018720">
    <property type="entry name" value="DUF2249"/>
</dbReference>
<proteinExistence type="predicted"/>
<evidence type="ECO:0000313" key="3">
    <source>
        <dbReference type="Proteomes" id="UP000317638"/>
    </source>
</evidence>
<organism evidence="2 3">
    <name type="scientific">Tessaracoccus rhinocerotis</name>
    <dbReference type="NCBI Taxonomy" id="1689449"/>
    <lineage>
        <taxon>Bacteria</taxon>
        <taxon>Bacillati</taxon>
        <taxon>Actinomycetota</taxon>
        <taxon>Actinomycetes</taxon>
        <taxon>Propionibacteriales</taxon>
        <taxon>Propionibacteriaceae</taxon>
        <taxon>Tessaracoccus</taxon>
    </lineage>
</organism>